<reference evidence="1 2" key="1">
    <citation type="submission" date="2016-08" db="EMBL/GenBank/DDBJ databases">
        <title>Complete genome sequence of Spiroplasma helicoides TABS-2 (DSM 22551).</title>
        <authorList>
            <person name="Shen W.-Y."/>
            <person name="Lo W.-S."/>
            <person name="Lai Y.-C."/>
            <person name="Kuo C.-H."/>
        </authorList>
    </citation>
    <scope>NUCLEOTIDE SEQUENCE [LARGE SCALE GENOMIC DNA]</scope>
    <source>
        <strain evidence="1 2">TABS-2</strain>
    </source>
</reference>
<sequence>MFLKNESKVLTSDIQLINEQLKAVELDKNLKNYIKKTIIYLKSLLSDLVDIRKIGSFAINGLYSIEEEPVVDLLALKYINREMYKTYENEIDSKEHFSDCWICEVNEEILIRLRKKYSFDPEIKVEWNTKKYFYDKFSDDFYLHTDSIKMDFYKNNILGFSIIIRTGLTHNLFPPILCMKNSYHKTNALDYVKTFKTLNNLTVRKLEILFFYIRINFRLKYTKEQRLMMKIMVMSELQEQLTRNKFFQEWATTVFHYLFPNKKIIDELFQSNNLYYKKHKLFAKCYSSLKLKNLHWVFHKTYPKTKDFLDNFLDNCEVWIKEQKHKKDEIVFWYDTNPYIKNSSGDSNFTMKKDKKLFDDLEEKIISKTVYPSDKDIGIFVVFLKYFIFSITD</sequence>
<organism evidence="1 2">
    <name type="scientific">Spiroplasma helicoides</name>
    <dbReference type="NCBI Taxonomy" id="216938"/>
    <lineage>
        <taxon>Bacteria</taxon>
        <taxon>Bacillati</taxon>
        <taxon>Mycoplasmatota</taxon>
        <taxon>Mollicutes</taxon>
        <taxon>Entomoplasmatales</taxon>
        <taxon>Spiroplasmataceae</taxon>
        <taxon>Spiroplasma</taxon>
    </lineage>
</organism>
<evidence type="ECO:0008006" key="3">
    <source>
        <dbReference type="Google" id="ProtNLM"/>
    </source>
</evidence>
<protein>
    <recommendedName>
        <fullName evidence="3">Nucleotidyltransferase</fullName>
    </recommendedName>
</protein>
<name>A0A1B3SK33_9MOLU</name>
<evidence type="ECO:0000313" key="2">
    <source>
        <dbReference type="Proteomes" id="UP000094378"/>
    </source>
</evidence>
<dbReference type="KEGG" id="shj:SHELI_v1c03390"/>
<accession>A0A1B3SK33</accession>
<dbReference type="AlphaFoldDB" id="A0A1B3SK33"/>
<proteinExistence type="predicted"/>
<keyword evidence="2" id="KW-1185">Reference proteome</keyword>
<evidence type="ECO:0000313" key="1">
    <source>
        <dbReference type="EMBL" id="AOG60294.1"/>
    </source>
</evidence>
<dbReference type="Proteomes" id="UP000094378">
    <property type="component" value="Chromosome"/>
</dbReference>
<dbReference type="EMBL" id="CP017015">
    <property type="protein sequence ID" value="AOG60294.1"/>
    <property type="molecule type" value="Genomic_DNA"/>
</dbReference>
<gene>
    <name evidence="1" type="ORF">SHELI_v1c03390</name>
</gene>
<dbReference type="STRING" id="216938.SHELI_v1c03390"/>